<keyword evidence="11" id="KW-1185">Reference proteome</keyword>
<evidence type="ECO:0000256" key="6">
    <source>
        <dbReference type="ARBA" id="ARBA00023295"/>
    </source>
</evidence>
<gene>
    <name evidence="10" type="ORF">Syun_011101</name>
</gene>
<dbReference type="GO" id="GO:0071555">
    <property type="term" value="P:cell wall organization"/>
    <property type="evidence" value="ECO:0007669"/>
    <property type="project" value="UniProtKB-KW"/>
</dbReference>
<protein>
    <submittedName>
        <fullName evidence="10">Uncharacterized protein</fullName>
    </submittedName>
</protein>
<keyword evidence="3" id="KW-0134">Cell wall</keyword>
<accession>A0AAP0PI62</accession>
<feature type="transmembrane region" description="Helical" evidence="9">
    <location>
        <begin position="36"/>
        <end position="57"/>
    </location>
</feature>
<name>A0AAP0PI62_9MAGN</name>
<keyword evidence="5 8" id="KW-0378">Hydrolase</keyword>
<comment type="caution">
    <text evidence="10">The sequence shown here is derived from an EMBL/GenBank/DDBJ whole genome shotgun (WGS) entry which is preliminary data.</text>
</comment>
<evidence type="ECO:0000256" key="7">
    <source>
        <dbReference type="ARBA" id="ARBA00023316"/>
    </source>
</evidence>
<keyword evidence="7" id="KW-0961">Cell wall biogenesis/degradation</keyword>
<dbReference type="AlphaFoldDB" id="A0AAP0PI62"/>
<dbReference type="GO" id="GO:0005975">
    <property type="term" value="P:carbohydrate metabolic process"/>
    <property type="evidence" value="ECO:0007669"/>
    <property type="project" value="InterPro"/>
</dbReference>
<dbReference type="InterPro" id="IPR011050">
    <property type="entry name" value="Pectin_lyase_fold/virulence"/>
</dbReference>
<comment type="similarity">
    <text evidence="2 8">Belongs to the glycosyl hydrolase 28 family.</text>
</comment>
<comment type="subcellular location">
    <subcellularLocation>
        <location evidence="1">Secreted</location>
        <location evidence="1">Cell wall</location>
    </subcellularLocation>
</comment>
<sequence length="187" mass="20011">MQMVWVELTHTACAVQWASGGLEGGLGVGWVVTKGGIFYCSVIIRFTIIVSSIFAALNAVNGDEVFNVEDHGAVGDGITDDSPAFLKAWNQSCGANTGVPIMYVPQGKSFLLNPISFYGPCNNKGVIIQVMGEILAPSTPKTWDGIDPTLWISFSNVYGLSIRGSGTFNGRGSGWWNQSCRYHPGKA</sequence>
<dbReference type="InterPro" id="IPR012334">
    <property type="entry name" value="Pectin_lyas_fold"/>
</dbReference>
<dbReference type="GO" id="GO:0004650">
    <property type="term" value="F:polygalacturonase activity"/>
    <property type="evidence" value="ECO:0007669"/>
    <property type="project" value="InterPro"/>
</dbReference>
<dbReference type="PANTHER" id="PTHR31375">
    <property type="match status" value="1"/>
</dbReference>
<keyword evidence="9" id="KW-1133">Transmembrane helix</keyword>
<evidence type="ECO:0000313" key="11">
    <source>
        <dbReference type="Proteomes" id="UP001420932"/>
    </source>
</evidence>
<proteinExistence type="inferred from homology"/>
<keyword evidence="9" id="KW-0812">Transmembrane</keyword>
<dbReference type="InterPro" id="IPR000743">
    <property type="entry name" value="Glyco_hydro_28"/>
</dbReference>
<keyword evidence="4" id="KW-0964">Secreted</keyword>
<evidence type="ECO:0000256" key="1">
    <source>
        <dbReference type="ARBA" id="ARBA00004191"/>
    </source>
</evidence>
<evidence type="ECO:0000256" key="9">
    <source>
        <dbReference type="SAM" id="Phobius"/>
    </source>
</evidence>
<evidence type="ECO:0000256" key="4">
    <source>
        <dbReference type="ARBA" id="ARBA00022525"/>
    </source>
</evidence>
<evidence type="ECO:0000256" key="5">
    <source>
        <dbReference type="ARBA" id="ARBA00022801"/>
    </source>
</evidence>
<organism evidence="10 11">
    <name type="scientific">Stephania yunnanensis</name>
    <dbReference type="NCBI Taxonomy" id="152371"/>
    <lineage>
        <taxon>Eukaryota</taxon>
        <taxon>Viridiplantae</taxon>
        <taxon>Streptophyta</taxon>
        <taxon>Embryophyta</taxon>
        <taxon>Tracheophyta</taxon>
        <taxon>Spermatophyta</taxon>
        <taxon>Magnoliopsida</taxon>
        <taxon>Ranunculales</taxon>
        <taxon>Menispermaceae</taxon>
        <taxon>Menispermoideae</taxon>
        <taxon>Cissampelideae</taxon>
        <taxon>Stephania</taxon>
    </lineage>
</organism>
<dbReference type="EMBL" id="JBBNAF010000005">
    <property type="protein sequence ID" value="KAK9141701.1"/>
    <property type="molecule type" value="Genomic_DNA"/>
</dbReference>
<keyword evidence="9" id="KW-0472">Membrane</keyword>
<keyword evidence="6 8" id="KW-0326">Glycosidase</keyword>
<evidence type="ECO:0000256" key="2">
    <source>
        <dbReference type="ARBA" id="ARBA00008834"/>
    </source>
</evidence>
<evidence type="ECO:0000256" key="8">
    <source>
        <dbReference type="RuleBase" id="RU361169"/>
    </source>
</evidence>
<evidence type="ECO:0000313" key="10">
    <source>
        <dbReference type="EMBL" id="KAK9141701.1"/>
    </source>
</evidence>
<dbReference type="SUPFAM" id="SSF51126">
    <property type="entry name" value="Pectin lyase-like"/>
    <property type="match status" value="1"/>
</dbReference>
<dbReference type="Gene3D" id="2.160.20.10">
    <property type="entry name" value="Single-stranded right-handed beta-helix, Pectin lyase-like"/>
    <property type="match status" value="1"/>
</dbReference>
<dbReference type="Proteomes" id="UP001420932">
    <property type="component" value="Unassembled WGS sequence"/>
</dbReference>
<reference evidence="10 11" key="1">
    <citation type="submission" date="2024-01" db="EMBL/GenBank/DDBJ databases">
        <title>Genome assemblies of Stephania.</title>
        <authorList>
            <person name="Yang L."/>
        </authorList>
    </citation>
    <scope>NUCLEOTIDE SEQUENCE [LARGE SCALE GENOMIC DNA]</scope>
    <source>
        <strain evidence="10">YNDBR</strain>
        <tissue evidence="10">Leaf</tissue>
    </source>
</reference>
<evidence type="ECO:0000256" key="3">
    <source>
        <dbReference type="ARBA" id="ARBA00022512"/>
    </source>
</evidence>
<dbReference type="Pfam" id="PF00295">
    <property type="entry name" value="Glyco_hydro_28"/>
    <property type="match status" value="1"/>
</dbReference>